<dbReference type="Pfam" id="PF13185">
    <property type="entry name" value="GAF_2"/>
    <property type="match status" value="1"/>
</dbReference>
<dbReference type="CDD" id="cd06170">
    <property type="entry name" value="LuxR_C_like"/>
    <property type="match status" value="1"/>
</dbReference>
<name>A0A1Z4JDC0_LEPBY</name>
<keyword evidence="5" id="KW-0418">Kinase</keyword>
<dbReference type="GO" id="GO:0003677">
    <property type="term" value="F:DNA binding"/>
    <property type="evidence" value="ECO:0007669"/>
    <property type="project" value="UniProtKB-KW"/>
</dbReference>
<dbReference type="InterPro" id="IPR036388">
    <property type="entry name" value="WH-like_DNA-bd_sf"/>
</dbReference>
<protein>
    <submittedName>
        <fullName evidence="5">Protein kinase</fullName>
    </submittedName>
</protein>
<dbReference type="SUPFAM" id="SSF55781">
    <property type="entry name" value="GAF domain-like"/>
    <property type="match status" value="1"/>
</dbReference>
<dbReference type="PANTHER" id="PTHR44688">
    <property type="entry name" value="DNA-BINDING TRANSCRIPTIONAL ACTIVATOR DEVR_DOSR"/>
    <property type="match status" value="1"/>
</dbReference>
<dbReference type="GO" id="GO:0016301">
    <property type="term" value="F:kinase activity"/>
    <property type="evidence" value="ECO:0007669"/>
    <property type="project" value="UniProtKB-KW"/>
</dbReference>
<evidence type="ECO:0000259" key="4">
    <source>
        <dbReference type="PROSITE" id="PS50043"/>
    </source>
</evidence>
<keyword evidence="6" id="KW-1185">Reference proteome</keyword>
<evidence type="ECO:0000256" key="2">
    <source>
        <dbReference type="ARBA" id="ARBA00023125"/>
    </source>
</evidence>
<dbReference type="SMART" id="SM00421">
    <property type="entry name" value="HTH_LUXR"/>
    <property type="match status" value="1"/>
</dbReference>
<dbReference type="AlphaFoldDB" id="A0A1Z4JDC0"/>
<dbReference type="Gene3D" id="3.30.450.40">
    <property type="match status" value="1"/>
</dbReference>
<dbReference type="PROSITE" id="PS50043">
    <property type="entry name" value="HTH_LUXR_2"/>
    <property type="match status" value="1"/>
</dbReference>
<keyword evidence="1" id="KW-0805">Transcription regulation</keyword>
<evidence type="ECO:0000313" key="5">
    <source>
        <dbReference type="EMBL" id="BAY54731.1"/>
    </source>
</evidence>
<gene>
    <name evidence="5" type="ORF">NIES2135_15490</name>
</gene>
<evidence type="ECO:0000256" key="1">
    <source>
        <dbReference type="ARBA" id="ARBA00023015"/>
    </source>
</evidence>
<accession>A0A1Z4JDC0</accession>
<dbReference type="PRINTS" id="PR00038">
    <property type="entry name" value="HTHLUXR"/>
</dbReference>
<dbReference type="SMART" id="SM00065">
    <property type="entry name" value="GAF"/>
    <property type="match status" value="1"/>
</dbReference>
<keyword evidence="5" id="KW-0808">Transferase</keyword>
<proteinExistence type="predicted"/>
<dbReference type="Proteomes" id="UP000217895">
    <property type="component" value="Chromosome"/>
</dbReference>
<dbReference type="InterPro" id="IPR029016">
    <property type="entry name" value="GAF-like_dom_sf"/>
</dbReference>
<evidence type="ECO:0000313" key="6">
    <source>
        <dbReference type="Proteomes" id="UP000217895"/>
    </source>
</evidence>
<sequence length="371" mass="41153">MPQLPSIADSARILLDLQQINEIAQTLSGCLIPEEIARTVTTGLIDRFDFAMARLWLLDTDQAMLRLVASAGLHTRTDGRFARVPLGAYKVGKIAQNRIAFLSNNLPAESWVGDRDWAIDNRIQGFAGYPLVAHDRVIGVLAMFSRHVLAPEFLEVLQTLCTIVTISLDTAIQYQQTQHSQLISTNQASELMLSEQLVTVLKTARLTLVGTERSLAPSIVYGFLKAAEVLSTVDCSYGRLIYSESAVSLEATVPTAKIAEPDAVRWLAASFDRIFPTSKHRDIQTQLSSDQKLLQIVLSVPYTSIVSPSILSEREVEILTLLTQGHRDRDVAEHLIISESTVKFHINNVLSKLQAKTRYQAIYQALSLGWI</sequence>
<dbReference type="InterPro" id="IPR016032">
    <property type="entry name" value="Sig_transdc_resp-reg_C-effctor"/>
</dbReference>
<dbReference type="InterPro" id="IPR003018">
    <property type="entry name" value="GAF"/>
</dbReference>
<dbReference type="Pfam" id="PF00196">
    <property type="entry name" value="GerE"/>
    <property type="match status" value="1"/>
</dbReference>
<dbReference type="GO" id="GO:0006355">
    <property type="term" value="P:regulation of DNA-templated transcription"/>
    <property type="evidence" value="ECO:0007669"/>
    <property type="project" value="InterPro"/>
</dbReference>
<reference evidence="5 6" key="1">
    <citation type="submission" date="2017-06" db="EMBL/GenBank/DDBJ databases">
        <title>Genome sequencing of cyanobaciteial culture collection at National Institute for Environmental Studies (NIES).</title>
        <authorList>
            <person name="Hirose Y."/>
            <person name="Shimura Y."/>
            <person name="Fujisawa T."/>
            <person name="Nakamura Y."/>
            <person name="Kawachi M."/>
        </authorList>
    </citation>
    <scope>NUCLEOTIDE SEQUENCE [LARGE SCALE GENOMIC DNA]</scope>
    <source>
        <strain evidence="5 6">NIES-2135</strain>
    </source>
</reference>
<dbReference type="EMBL" id="AP018203">
    <property type="protein sequence ID" value="BAY54731.1"/>
    <property type="molecule type" value="Genomic_DNA"/>
</dbReference>
<dbReference type="SUPFAM" id="SSF46894">
    <property type="entry name" value="C-terminal effector domain of the bipartite response regulators"/>
    <property type="match status" value="1"/>
</dbReference>
<feature type="domain" description="HTH luxR-type" evidence="4">
    <location>
        <begin position="304"/>
        <end position="369"/>
    </location>
</feature>
<dbReference type="PANTHER" id="PTHR44688:SF25">
    <property type="entry name" value="HTH LUXR-TYPE DOMAIN-CONTAINING PROTEIN"/>
    <property type="match status" value="1"/>
</dbReference>
<dbReference type="Gene3D" id="1.10.10.10">
    <property type="entry name" value="Winged helix-like DNA-binding domain superfamily/Winged helix DNA-binding domain"/>
    <property type="match status" value="1"/>
</dbReference>
<keyword evidence="2" id="KW-0238">DNA-binding</keyword>
<keyword evidence="3" id="KW-0804">Transcription</keyword>
<evidence type="ECO:0000256" key="3">
    <source>
        <dbReference type="ARBA" id="ARBA00023163"/>
    </source>
</evidence>
<organism evidence="5 6">
    <name type="scientific">Leptolyngbya boryana NIES-2135</name>
    <dbReference type="NCBI Taxonomy" id="1973484"/>
    <lineage>
        <taxon>Bacteria</taxon>
        <taxon>Bacillati</taxon>
        <taxon>Cyanobacteriota</taxon>
        <taxon>Cyanophyceae</taxon>
        <taxon>Leptolyngbyales</taxon>
        <taxon>Leptolyngbyaceae</taxon>
        <taxon>Leptolyngbya group</taxon>
        <taxon>Leptolyngbya</taxon>
    </lineage>
</organism>
<dbReference type="InterPro" id="IPR000792">
    <property type="entry name" value="Tscrpt_reg_LuxR_C"/>
</dbReference>